<accession>A0A3B0SEM1</accession>
<keyword evidence="1" id="KW-0315">Glutamine amidotransferase</keyword>
<dbReference type="EMBL" id="UOEH01000274">
    <property type="protein sequence ID" value="VAV99406.1"/>
    <property type="molecule type" value="Genomic_DNA"/>
</dbReference>
<dbReference type="EC" id="2.6.1.85" evidence="3"/>
<evidence type="ECO:0000259" key="2">
    <source>
        <dbReference type="Pfam" id="PF00117"/>
    </source>
</evidence>
<dbReference type="Pfam" id="PF00117">
    <property type="entry name" value="GATase"/>
    <property type="match status" value="1"/>
</dbReference>
<dbReference type="InterPro" id="IPR006221">
    <property type="entry name" value="TrpG/PapA_dom"/>
</dbReference>
<dbReference type="GO" id="GO:0046820">
    <property type="term" value="F:4-amino-4-deoxychorismate synthase activity"/>
    <property type="evidence" value="ECO:0007669"/>
    <property type="project" value="UniProtKB-EC"/>
</dbReference>
<dbReference type="CDD" id="cd01743">
    <property type="entry name" value="GATase1_Anthranilate_Synthase"/>
    <property type="match status" value="1"/>
</dbReference>
<dbReference type="AlphaFoldDB" id="A0A3B0SEM1"/>
<dbReference type="PROSITE" id="PS51273">
    <property type="entry name" value="GATASE_TYPE_1"/>
    <property type="match status" value="1"/>
</dbReference>
<protein>
    <submittedName>
        <fullName evidence="3">Para-aminobenzoate synthase, amidotransferase component</fullName>
        <ecNumber evidence="3">2.6.1.85</ecNumber>
    </submittedName>
</protein>
<dbReference type="InterPro" id="IPR017926">
    <property type="entry name" value="GATASE"/>
</dbReference>
<feature type="non-terminal residue" evidence="3">
    <location>
        <position position="126"/>
    </location>
</feature>
<organism evidence="3">
    <name type="scientific">hydrothermal vent metagenome</name>
    <dbReference type="NCBI Taxonomy" id="652676"/>
    <lineage>
        <taxon>unclassified sequences</taxon>
        <taxon>metagenomes</taxon>
        <taxon>ecological metagenomes</taxon>
    </lineage>
</organism>
<gene>
    <name evidence="3" type="ORF">MNBD_ALPHA05-1728</name>
</gene>
<dbReference type="PRINTS" id="PR00097">
    <property type="entry name" value="ANTSNTHASEII"/>
</dbReference>
<dbReference type="PANTHER" id="PTHR43418">
    <property type="entry name" value="MULTIFUNCTIONAL TRYPTOPHAN BIOSYNTHESIS PROTEIN-RELATED"/>
    <property type="match status" value="1"/>
</dbReference>
<dbReference type="GO" id="GO:0000162">
    <property type="term" value="P:L-tryptophan biosynthetic process"/>
    <property type="evidence" value="ECO:0007669"/>
    <property type="project" value="TreeGrafter"/>
</dbReference>
<keyword evidence="3" id="KW-0808">Transferase</keyword>
<proteinExistence type="predicted"/>
<sequence length="126" mass="13351">MIVIIDNYDSFVHNLARYFRECGAQTKIIRNDAVTAGDCLALAPRAIVVSPGPKTPGEAGVSLELIRAMPPEMAFLGVCLGHQCLVEAFGGKTVRAKHPLHGEASMIRHIGTGIFEGVASPTPAGR</sequence>
<keyword evidence="3" id="KW-0032">Aminotransferase</keyword>
<dbReference type="InterPro" id="IPR050472">
    <property type="entry name" value="Anth_synth/Amidotransfase"/>
</dbReference>
<evidence type="ECO:0000256" key="1">
    <source>
        <dbReference type="ARBA" id="ARBA00022962"/>
    </source>
</evidence>
<dbReference type="InterPro" id="IPR029062">
    <property type="entry name" value="Class_I_gatase-like"/>
</dbReference>
<reference evidence="3" key="1">
    <citation type="submission" date="2018-06" db="EMBL/GenBank/DDBJ databases">
        <authorList>
            <person name="Zhirakovskaya E."/>
        </authorList>
    </citation>
    <scope>NUCLEOTIDE SEQUENCE</scope>
</reference>
<name>A0A3B0SEM1_9ZZZZ</name>
<dbReference type="GO" id="GO:0004049">
    <property type="term" value="F:anthranilate synthase activity"/>
    <property type="evidence" value="ECO:0007669"/>
    <property type="project" value="TreeGrafter"/>
</dbReference>
<dbReference type="GO" id="GO:0005829">
    <property type="term" value="C:cytosol"/>
    <property type="evidence" value="ECO:0007669"/>
    <property type="project" value="TreeGrafter"/>
</dbReference>
<dbReference type="PANTHER" id="PTHR43418:SF4">
    <property type="entry name" value="MULTIFUNCTIONAL TRYPTOPHAN BIOSYNTHESIS PROTEIN"/>
    <property type="match status" value="1"/>
</dbReference>
<dbReference type="SUPFAM" id="SSF52317">
    <property type="entry name" value="Class I glutamine amidotransferase-like"/>
    <property type="match status" value="1"/>
</dbReference>
<evidence type="ECO:0000313" key="3">
    <source>
        <dbReference type="EMBL" id="VAV99406.1"/>
    </source>
</evidence>
<dbReference type="Gene3D" id="3.40.50.880">
    <property type="match status" value="1"/>
</dbReference>
<feature type="domain" description="Glutamine amidotransferase" evidence="2">
    <location>
        <begin position="3"/>
        <end position="121"/>
    </location>
</feature>